<dbReference type="Pfam" id="PF05157">
    <property type="entry name" value="MshEN"/>
    <property type="match status" value="1"/>
</dbReference>
<dbReference type="Proteomes" id="UP000076603">
    <property type="component" value="Unassembled WGS sequence"/>
</dbReference>
<dbReference type="PANTHER" id="PTHR30258:SF2">
    <property type="entry name" value="COMG OPERON PROTEIN 1"/>
    <property type="match status" value="1"/>
</dbReference>
<dbReference type="PROSITE" id="PS00662">
    <property type="entry name" value="T2SP_E"/>
    <property type="match status" value="1"/>
</dbReference>
<protein>
    <submittedName>
        <fullName evidence="5">Type II secretion system protein E</fullName>
    </submittedName>
</protein>
<dbReference type="Gene3D" id="1.10.40.70">
    <property type="match status" value="1"/>
</dbReference>
<dbReference type="CDD" id="cd01129">
    <property type="entry name" value="PulE-GspE-like"/>
    <property type="match status" value="1"/>
</dbReference>
<keyword evidence="2" id="KW-0547">Nucleotide-binding</keyword>
<gene>
    <name evidence="5" type="primary">epsE_1</name>
    <name evidence="5" type="ORF">CLMAG_04200</name>
</gene>
<sequence length="563" mass="63105">MDHATKKRLGDMLVEEGKITTEQLSEALKKQREQGKRLGEILISQGIVSENEIINVLEQQLKIKRIKLDMINVDKKAVMSIPANLASKHTLIPVAFMEDKILVAMWDPLNIFAIDDVKIATAYDVQVLIATKGEINRAIERYYSDQYVQKAAEELSKEKKQEAKLNQQNEMEFEDIKNAPAVKMVDHIIKSGVEVKASDIHIEPFEEDVRIRYRVDGQLQQALKIPKDTQAALVTRIKILSNLNIAEKRIPQDGRIITKVDDKEIDLRISILPTVFGEKVVIRILNRDNYTIGRQKLGMAESEKEQLDRIIKNPHGIVLVTGPTGSGKSTTLYTILNDLNKVECNIVTVEDPVEYMLPGINQVNVNAKAGLTFASGLRSILRQDPDIVMIGEIRDSETAEIAVRAAITGHLVLSTIHTNDAPSSIARLIDMGTEPYLVATSVCGIISQRLVRKICPYCKVKYEANESEKKIMGFEKEKKLILHKGKGCGYCKNTGYSGRTGVYEIMEITRKHRELIASNANSDIIKDLSVEYGMRTLNMACKELVLKGVTTVDELVKVAFLNE</sequence>
<dbReference type="FunFam" id="3.40.50.300:FF:000398">
    <property type="entry name" value="Type IV pilus assembly ATPase PilB"/>
    <property type="match status" value="1"/>
</dbReference>
<evidence type="ECO:0000313" key="6">
    <source>
        <dbReference type="Proteomes" id="UP000076603"/>
    </source>
</evidence>
<evidence type="ECO:0000256" key="1">
    <source>
        <dbReference type="ARBA" id="ARBA00006611"/>
    </source>
</evidence>
<name>A0A161XFS6_9CLOT</name>
<evidence type="ECO:0000259" key="4">
    <source>
        <dbReference type="PROSITE" id="PS00662"/>
    </source>
</evidence>
<dbReference type="Gene3D" id="3.30.450.90">
    <property type="match status" value="1"/>
</dbReference>
<dbReference type="GO" id="GO:0016887">
    <property type="term" value="F:ATP hydrolysis activity"/>
    <property type="evidence" value="ECO:0007669"/>
    <property type="project" value="TreeGrafter"/>
</dbReference>
<dbReference type="Pfam" id="PF00437">
    <property type="entry name" value="T2SSE"/>
    <property type="match status" value="1"/>
</dbReference>
<feature type="domain" description="Bacterial type II secretion system protein E" evidence="4">
    <location>
        <begin position="381"/>
        <end position="395"/>
    </location>
</feature>
<dbReference type="Gene3D" id="3.40.50.300">
    <property type="entry name" value="P-loop containing nucleotide triphosphate hydrolases"/>
    <property type="match status" value="1"/>
</dbReference>
<dbReference type="SUPFAM" id="SSF52540">
    <property type="entry name" value="P-loop containing nucleoside triphosphate hydrolases"/>
    <property type="match status" value="1"/>
</dbReference>
<proteinExistence type="inferred from homology"/>
<dbReference type="Gene3D" id="3.30.300.160">
    <property type="entry name" value="Type II secretion system, protein E, N-terminal domain"/>
    <property type="match status" value="1"/>
</dbReference>
<evidence type="ECO:0000313" key="5">
    <source>
        <dbReference type="EMBL" id="KZL93396.1"/>
    </source>
</evidence>
<dbReference type="SUPFAM" id="SSF160246">
    <property type="entry name" value="EspE N-terminal domain-like"/>
    <property type="match status" value="1"/>
</dbReference>
<dbReference type="OrthoDB" id="9808272at2"/>
<dbReference type="GO" id="GO:0005886">
    <property type="term" value="C:plasma membrane"/>
    <property type="evidence" value="ECO:0007669"/>
    <property type="project" value="TreeGrafter"/>
</dbReference>
<comment type="similarity">
    <text evidence="1">Belongs to the GSP E family.</text>
</comment>
<dbReference type="FunFam" id="3.30.300.160:FF:000002">
    <property type="entry name" value="Type II secretion system protein E"/>
    <property type="match status" value="1"/>
</dbReference>
<dbReference type="InterPro" id="IPR003593">
    <property type="entry name" value="AAA+_ATPase"/>
</dbReference>
<dbReference type="InterPro" id="IPR007831">
    <property type="entry name" value="T2SS_GspE_N"/>
</dbReference>
<dbReference type="AlphaFoldDB" id="A0A161XFS6"/>
<dbReference type="InterPro" id="IPR037257">
    <property type="entry name" value="T2SS_E_N_sf"/>
</dbReference>
<dbReference type="STRING" id="1121326.CLMAG_04200"/>
<keyword evidence="3" id="KW-0067">ATP-binding</keyword>
<evidence type="ECO:0000256" key="3">
    <source>
        <dbReference type="ARBA" id="ARBA00022840"/>
    </source>
</evidence>
<dbReference type="GO" id="GO:0005524">
    <property type="term" value="F:ATP binding"/>
    <property type="evidence" value="ECO:0007669"/>
    <property type="project" value="UniProtKB-KW"/>
</dbReference>
<organism evidence="5 6">
    <name type="scientific">Clostridium magnum DSM 2767</name>
    <dbReference type="NCBI Taxonomy" id="1121326"/>
    <lineage>
        <taxon>Bacteria</taxon>
        <taxon>Bacillati</taxon>
        <taxon>Bacillota</taxon>
        <taxon>Clostridia</taxon>
        <taxon>Eubacteriales</taxon>
        <taxon>Clostridiaceae</taxon>
        <taxon>Clostridium</taxon>
    </lineage>
</organism>
<comment type="caution">
    <text evidence="5">The sequence shown here is derived from an EMBL/GenBank/DDBJ whole genome shotgun (WGS) entry which is preliminary data.</text>
</comment>
<accession>A0A161XFS6</accession>
<keyword evidence="6" id="KW-1185">Reference proteome</keyword>
<dbReference type="FunFam" id="3.30.450.90:FF:000001">
    <property type="entry name" value="Type II secretion system ATPase GspE"/>
    <property type="match status" value="1"/>
</dbReference>
<dbReference type="InterPro" id="IPR027417">
    <property type="entry name" value="P-loop_NTPase"/>
</dbReference>
<dbReference type="InterPro" id="IPR001482">
    <property type="entry name" value="T2SS/T4SS_dom"/>
</dbReference>
<evidence type="ECO:0000256" key="2">
    <source>
        <dbReference type="ARBA" id="ARBA00022741"/>
    </source>
</evidence>
<dbReference type="EMBL" id="LWAE01000001">
    <property type="protein sequence ID" value="KZL93396.1"/>
    <property type="molecule type" value="Genomic_DNA"/>
</dbReference>
<dbReference type="PATRIC" id="fig|1121326.3.peg.398"/>
<reference evidence="5 6" key="1">
    <citation type="submission" date="2016-04" db="EMBL/GenBank/DDBJ databases">
        <title>Genome sequence of Clostridium magnum DSM 2767.</title>
        <authorList>
            <person name="Poehlein A."/>
            <person name="Uhlig R."/>
            <person name="Fischer R."/>
            <person name="Bahl H."/>
            <person name="Daniel R."/>
        </authorList>
    </citation>
    <scope>NUCLEOTIDE SEQUENCE [LARGE SCALE GENOMIC DNA]</scope>
    <source>
        <strain evidence="5 6">DSM 2767</strain>
    </source>
</reference>
<dbReference type="RefSeq" id="WP_066617275.1">
    <property type="nucleotide sequence ID" value="NZ_FQXL01000015.1"/>
</dbReference>
<dbReference type="PANTHER" id="PTHR30258">
    <property type="entry name" value="TYPE II SECRETION SYSTEM PROTEIN GSPE-RELATED"/>
    <property type="match status" value="1"/>
</dbReference>
<dbReference type="SMART" id="SM00382">
    <property type="entry name" value="AAA"/>
    <property type="match status" value="1"/>
</dbReference>